<keyword evidence="2" id="KW-1003">Cell membrane</keyword>
<feature type="transmembrane region" description="Helical" evidence="6">
    <location>
        <begin position="153"/>
        <end position="177"/>
    </location>
</feature>
<evidence type="ECO:0000256" key="6">
    <source>
        <dbReference type="SAM" id="Phobius"/>
    </source>
</evidence>
<reference evidence="8 9" key="1">
    <citation type="submission" date="2019-11" db="EMBL/GenBank/DDBJ databases">
        <title>Metabolism of dissolved organic matter in forest soils.</title>
        <authorList>
            <person name="Cyle K.T."/>
            <person name="Wilhelm R.C."/>
            <person name="Martinez C.E."/>
        </authorList>
    </citation>
    <scope>NUCLEOTIDE SEQUENCE [LARGE SCALE GENOMIC DNA]</scope>
    <source>
        <strain evidence="8 9">1N</strain>
    </source>
</reference>
<evidence type="ECO:0000256" key="4">
    <source>
        <dbReference type="ARBA" id="ARBA00022989"/>
    </source>
</evidence>
<feature type="transmembrane region" description="Helical" evidence="6">
    <location>
        <begin position="61"/>
        <end position="79"/>
    </location>
</feature>
<dbReference type="InterPro" id="IPR036873">
    <property type="entry name" value="Rhodanese-like_dom_sf"/>
</dbReference>
<organism evidence="8 9">
    <name type="scientific">Paraburkholderia solitsugae</name>
    <dbReference type="NCBI Taxonomy" id="2675748"/>
    <lineage>
        <taxon>Bacteria</taxon>
        <taxon>Pseudomonadati</taxon>
        <taxon>Pseudomonadota</taxon>
        <taxon>Betaproteobacteria</taxon>
        <taxon>Burkholderiales</taxon>
        <taxon>Burkholderiaceae</taxon>
        <taxon>Paraburkholderia</taxon>
    </lineage>
</organism>
<dbReference type="PANTHER" id="PTHR42709:SF6">
    <property type="entry name" value="UNDECAPRENYL PHOSPHATE TRANSPORTER A"/>
    <property type="match status" value="1"/>
</dbReference>
<feature type="transmembrane region" description="Helical" evidence="6">
    <location>
        <begin position="122"/>
        <end position="141"/>
    </location>
</feature>
<feature type="transmembrane region" description="Helical" evidence="6">
    <location>
        <begin position="30"/>
        <end position="49"/>
    </location>
</feature>
<evidence type="ECO:0000313" key="8">
    <source>
        <dbReference type="EMBL" id="NPT47476.1"/>
    </source>
</evidence>
<keyword evidence="3 6" id="KW-0812">Transmembrane</keyword>
<evidence type="ECO:0000256" key="1">
    <source>
        <dbReference type="ARBA" id="ARBA00004651"/>
    </source>
</evidence>
<dbReference type="EMBL" id="WOEY01000164">
    <property type="protein sequence ID" value="NPT47476.1"/>
    <property type="molecule type" value="Genomic_DNA"/>
</dbReference>
<protein>
    <recommendedName>
        <fullName evidence="7">Rhodanese domain-containing protein</fullName>
    </recommendedName>
</protein>
<evidence type="ECO:0000256" key="3">
    <source>
        <dbReference type="ARBA" id="ARBA00022692"/>
    </source>
</evidence>
<proteinExistence type="predicted"/>
<dbReference type="RefSeq" id="WP_172318125.1">
    <property type="nucleotide sequence ID" value="NZ_WOEY01000164.1"/>
</dbReference>
<dbReference type="Gene3D" id="3.40.250.10">
    <property type="entry name" value="Rhodanese-like domain"/>
    <property type="match status" value="1"/>
</dbReference>
<gene>
    <name evidence="8" type="ORF">GNZ12_40560</name>
</gene>
<keyword evidence="9" id="KW-1185">Reference proteome</keyword>
<sequence length="340" mass="36626">MLRELIAVYGLPLVFANVLLESLGLPLPALPTLILTGAIATVTGVAAGADIWMNVLRLAEIVLVGTAAALLGDTLWFGLGRRYGNRVLMFMCKMSISRDICVSRSGDFFARYGVRVLTLSKFIPGLSTLAIPVAGASGVTLRSFLLFDSLGTVLWAGFGVAIGAFFAGAIDTLLQYLDWLGEGALAVAVATLACYIGVKWWRRVALLRQLRIQRIDVAQLSALLASNDPPIVVDARRDRHRVLIPFVIPGATVLRGKHAGAQLNELERHRKLVVYCDCPNEMSAALVAKRMVDHGFNDVAPLAGGMEAWRAAGYALEPLLLDAAMKESVRAITKSTEGDR</sequence>
<dbReference type="InterPro" id="IPR051311">
    <property type="entry name" value="DedA_domain"/>
</dbReference>
<dbReference type="InterPro" id="IPR032816">
    <property type="entry name" value="VTT_dom"/>
</dbReference>
<keyword evidence="4 6" id="KW-1133">Transmembrane helix</keyword>
<dbReference type="InterPro" id="IPR001763">
    <property type="entry name" value="Rhodanese-like_dom"/>
</dbReference>
<evidence type="ECO:0000259" key="7">
    <source>
        <dbReference type="PROSITE" id="PS50206"/>
    </source>
</evidence>
<dbReference type="Pfam" id="PF09335">
    <property type="entry name" value="VTT_dom"/>
    <property type="match status" value="1"/>
</dbReference>
<feature type="domain" description="Rhodanese" evidence="7">
    <location>
        <begin position="226"/>
        <end position="318"/>
    </location>
</feature>
<comment type="subcellular location">
    <subcellularLocation>
        <location evidence="1">Cell membrane</location>
        <topology evidence="1">Multi-pass membrane protein</topology>
    </subcellularLocation>
</comment>
<evidence type="ECO:0000256" key="2">
    <source>
        <dbReference type="ARBA" id="ARBA00022475"/>
    </source>
</evidence>
<evidence type="ECO:0000313" key="9">
    <source>
        <dbReference type="Proteomes" id="UP000652198"/>
    </source>
</evidence>
<comment type="caution">
    <text evidence="8">The sequence shown here is derived from an EMBL/GenBank/DDBJ whole genome shotgun (WGS) entry which is preliminary data.</text>
</comment>
<evidence type="ECO:0000256" key="5">
    <source>
        <dbReference type="ARBA" id="ARBA00023136"/>
    </source>
</evidence>
<dbReference type="PROSITE" id="PS50206">
    <property type="entry name" value="RHODANESE_3"/>
    <property type="match status" value="1"/>
</dbReference>
<dbReference type="Pfam" id="PF00581">
    <property type="entry name" value="Rhodanese"/>
    <property type="match status" value="1"/>
</dbReference>
<dbReference type="Proteomes" id="UP000652198">
    <property type="component" value="Unassembled WGS sequence"/>
</dbReference>
<dbReference type="SUPFAM" id="SSF52821">
    <property type="entry name" value="Rhodanese/Cell cycle control phosphatase"/>
    <property type="match status" value="1"/>
</dbReference>
<accession>A0ABX2C4Z9</accession>
<feature type="transmembrane region" description="Helical" evidence="6">
    <location>
        <begin position="183"/>
        <end position="201"/>
    </location>
</feature>
<keyword evidence="5 6" id="KW-0472">Membrane</keyword>
<name>A0ABX2C4Z9_9BURK</name>
<dbReference type="PANTHER" id="PTHR42709">
    <property type="entry name" value="ALKALINE PHOSPHATASE LIKE PROTEIN"/>
    <property type="match status" value="1"/>
</dbReference>